<dbReference type="RefSeq" id="WP_058506319.1">
    <property type="nucleotide sequence ID" value="NZ_CAAAIK010000029.1"/>
</dbReference>
<organism evidence="2 3">
    <name type="scientific">Legionella quinlivanii</name>
    <dbReference type="NCBI Taxonomy" id="45073"/>
    <lineage>
        <taxon>Bacteria</taxon>
        <taxon>Pseudomonadati</taxon>
        <taxon>Pseudomonadota</taxon>
        <taxon>Gammaproteobacteria</taxon>
        <taxon>Legionellales</taxon>
        <taxon>Legionellaceae</taxon>
        <taxon>Legionella</taxon>
    </lineage>
</organism>
<evidence type="ECO:0000313" key="3">
    <source>
        <dbReference type="Proteomes" id="UP000054618"/>
    </source>
</evidence>
<dbReference type="Pfam" id="PF08895">
    <property type="entry name" value="DUF1840"/>
    <property type="match status" value="1"/>
</dbReference>
<dbReference type="PATRIC" id="fig|45073.5.peg.194"/>
<comment type="caution">
    <text evidence="2">The sequence shown here is derived from an EMBL/GenBank/DDBJ whole genome shotgun (WGS) entry which is preliminary data.</text>
</comment>
<accession>A0A0W0Y6G2</accession>
<keyword evidence="3" id="KW-1185">Reference proteome</keyword>
<dbReference type="STRING" id="45073.Lqui_0182"/>
<dbReference type="InterPro" id="IPR014991">
    <property type="entry name" value="DUF1840"/>
</dbReference>
<feature type="region of interest" description="Disordered" evidence="1">
    <location>
        <begin position="53"/>
        <end position="74"/>
    </location>
</feature>
<dbReference type="Proteomes" id="UP000054618">
    <property type="component" value="Unassembled WGS sequence"/>
</dbReference>
<name>A0A0W0Y6G2_9GAMM</name>
<evidence type="ECO:0008006" key="4">
    <source>
        <dbReference type="Google" id="ProtNLM"/>
    </source>
</evidence>
<gene>
    <name evidence="2" type="ORF">Lqui_0182</name>
</gene>
<protein>
    <recommendedName>
        <fullName evidence="4">DUF1840 domain-containing protein</fullName>
    </recommendedName>
</protein>
<dbReference type="AlphaFoldDB" id="A0A0W0Y6G2"/>
<proteinExistence type="predicted"/>
<reference evidence="2 3" key="1">
    <citation type="submission" date="2015-11" db="EMBL/GenBank/DDBJ databases">
        <title>Genomic analysis of 38 Legionella species identifies large and diverse effector repertoires.</title>
        <authorList>
            <person name="Burstein D."/>
            <person name="Amaro F."/>
            <person name="Zusman T."/>
            <person name="Lifshitz Z."/>
            <person name="Cohen O."/>
            <person name="Gilbert J.A."/>
            <person name="Pupko T."/>
            <person name="Shuman H.A."/>
            <person name="Segal G."/>
        </authorList>
    </citation>
    <scope>NUCLEOTIDE SEQUENCE [LARGE SCALE GENOMIC DNA]</scope>
    <source>
        <strain evidence="2 3">CDC#1442-AUS-E</strain>
    </source>
</reference>
<evidence type="ECO:0000313" key="2">
    <source>
        <dbReference type="EMBL" id="KTD52540.1"/>
    </source>
</evidence>
<sequence length="102" mass="11486">MLVKFVSDAYENIVMFEKVARELISMMGHSGEIPGALTEEQIPEALAMLQSALEKQRQAPSKQGFDDEEEEKPVSLSNRAFPLVNMLKSAAREKADVLWDFQ</sequence>
<dbReference type="EMBL" id="LNYS01000004">
    <property type="protein sequence ID" value="KTD52540.1"/>
    <property type="molecule type" value="Genomic_DNA"/>
</dbReference>
<evidence type="ECO:0000256" key="1">
    <source>
        <dbReference type="SAM" id="MobiDB-lite"/>
    </source>
</evidence>
<dbReference type="OrthoDB" id="5625523at2"/>